<gene>
    <name evidence="11" type="ORF">QJS35_20145</name>
</gene>
<comment type="catalytic activity">
    <reaction evidence="1">
        <text>ATP + protein L-histidine = ADP + protein N-phospho-L-histidine.</text>
        <dbReference type="EC" id="2.7.13.3"/>
    </reaction>
</comment>
<evidence type="ECO:0000256" key="3">
    <source>
        <dbReference type="ARBA" id="ARBA00022553"/>
    </source>
</evidence>
<keyword evidence="7" id="KW-0067">ATP-binding</keyword>
<dbReference type="PANTHER" id="PTHR43547">
    <property type="entry name" value="TWO-COMPONENT HISTIDINE KINASE"/>
    <property type="match status" value="1"/>
</dbReference>
<dbReference type="GO" id="GO:0016301">
    <property type="term" value="F:kinase activity"/>
    <property type="evidence" value="ECO:0007669"/>
    <property type="project" value="UniProtKB-KW"/>
</dbReference>
<dbReference type="PRINTS" id="PR00344">
    <property type="entry name" value="BCTRLSENSOR"/>
</dbReference>
<evidence type="ECO:0000256" key="4">
    <source>
        <dbReference type="ARBA" id="ARBA00022679"/>
    </source>
</evidence>
<dbReference type="RefSeq" id="WP_232187079.1">
    <property type="nucleotide sequence ID" value="NZ_JAIOAP010000011.1"/>
</dbReference>
<accession>A0ABV1KX65</accession>
<dbReference type="Gene3D" id="3.30.565.10">
    <property type="entry name" value="Histidine kinase-like ATPase, C-terminal domain"/>
    <property type="match status" value="1"/>
</dbReference>
<evidence type="ECO:0000313" key="11">
    <source>
        <dbReference type="EMBL" id="MEQ4484699.1"/>
    </source>
</evidence>
<dbReference type="InterPro" id="IPR004358">
    <property type="entry name" value="Sig_transdc_His_kin-like_C"/>
</dbReference>
<keyword evidence="8" id="KW-0902">Two-component regulatory system</keyword>
<dbReference type="PROSITE" id="PS50109">
    <property type="entry name" value="HIS_KIN"/>
    <property type="match status" value="1"/>
</dbReference>
<evidence type="ECO:0000256" key="7">
    <source>
        <dbReference type="ARBA" id="ARBA00022840"/>
    </source>
</evidence>
<keyword evidence="3" id="KW-0597">Phosphoprotein</keyword>
<comment type="caution">
    <text evidence="11">The sequence shown here is derived from an EMBL/GenBank/DDBJ whole genome shotgun (WGS) entry which is preliminary data.</text>
</comment>
<name>A0ABV1KX65_9BACL</name>
<dbReference type="InterPro" id="IPR005467">
    <property type="entry name" value="His_kinase_dom"/>
</dbReference>
<evidence type="ECO:0000256" key="9">
    <source>
        <dbReference type="SAM" id="Phobius"/>
    </source>
</evidence>
<dbReference type="Pfam" id="PF02518">
    <property type="entry name" value="HATPase_c"/>
    <property type="match status" value="1"/>
</dbReference>
<keyword evidence="9" id="KW-0812">Transmembrane</keyword>
<dbReference type="Proteomes" id="UP001493487">
    <property type="component" value="Unassembled WGS sequence"/>
</dbReference>
<keyword evidence="9" id="KW-1133">Transmembrane helix</keyword>
<dbReference type="InterPro" id="IPR036890">
    <property type="entry name" value="HATPase_C_sf"/>
</dbReference>
<dbReference type="PANTHER" id="PTHR43547:SF2">
    <property type="entry name" value="HYBRID SIGNAL TRANSDUCTION HISTIDINE KINASE C"/>
    <property type="match status" value="1"/>
</dbReference>
<feature type="domain" description="Histidine kinase" evidence="10">
    <location>
        <begin position="217"/>
        <end position="428"/>
    </location>
</feature>
<reference evidence="11 12" key="1">
    <citation type="journal article" date="2023" name="Genome Announc.">
        <title>Pan-Genome Analyses of the Genus Cohnella and Proposal of the Novel Species Cohnella silvisoli sp. nov., Isolated from Forest Soil.</title>
        <authorList>
            <person name="Wang C."/>
            <person name="Mao L."/>
            <person name="Bao G."/>
            <person name="Zhu H."/>
        </authorList>
    </citation>
    <scope>NUCLEOTIDE SEQUENCE [LARGE SCALE GENOMIC DNA]</scope>
    <source>
        <strain evidence="11 12">NL03-T5-1</strain>
    </source>
</reference>
<feature type="transmembrane region" description="Helical" evidence="9">
    <location>
        <begin position="107"/>
        <end position="127"/>
    </location>
</feature>
<keyword evidence="12" id="KW-1185">Reference proteome</keyword>
<keyword evidence="9" id="KW-0472">Membrane</keyword>
<feature type="transmembrane region" description="Helical" evidence="9">
    <location>
        <begin position="45"/>
        <end position="66"/>
    </location>
</feature>
<organism evidence="11 12">
    <name type="scientific">Cohnella silvisoli</name>
    <dbReference type="NCBI Taxonomy" id="2873699"/>
    <lineage>
        <taxon>Bacteria</taxon>
        <taxon>Bacillati</taxon>
        <taxon>Bacillota</taxon>
        <taxon>Bacilli</taxon>
        <taxon>Bacillales</taxon>
        <taxon>Paenibacillaceae</taxon>
        <taxon>Cohnella</taxon>
    </lineage>
</organism>
<evidence type="ECO:0000256" key="8">
    <source>
        <dbReference type="ARBA" id="ARBA00023012"/>
    </source>
</evidence>
<protein>
    <recommendedName>
        <fullName evidence="2">histidine kinase</fullName>
        <ecNumber evidence="2">2.7.13.3</ecNumber>
    </recommendedName>
</protein>
<evidence type="ECO:0000256" key="1">
    <source>
        <dbReference type="ARBA" id="ARBA00000085"/>
    </source>
</evidence>
<dbReference type="SMART" id="SM00387">
    <property type="entry name" value="HATPase_c"/>
    <property type="match status" value="1"/>
</dbReference>
<keyword evidence="6 11" id="KW-0418">Kinase</keyword>
<feature type="transmembrane region" description="Helical" evidence="9">
    <location>
        <begin position="78"/>
        <end position="95"/>
    </location>
</feature>
<evidence type="ECO:0000256" key="2">
    <source>
        <dbReference type="ARBA" id="ARBA00012438"/>
    </source>
</evidence>
<evidence type="ECO:0000256" key="5">
    <source>
        <dbReference type="ARBA" id="ARBA00022741"/>
    </source>
</evidence>
<sequence>MPTLVLITVILLYIYGPKKESIKWLIFAMSFAALYDLDHLVSGSALPLIFLHKVVTPYGFLMFSIVHSELVSSRTKNALAVGLFFPIVMMCAIAVEKLNLELDYQVLLLWVAPYYLTTSFLLIFAYVKERNPKKKRLRLIAACVVVPSTIADLFLENVVQALGFHVNEFWYMYMFAATGFVIFIVFAIRFGVFGVKIKFEKQLLDQTITGIASGTSMLNHALKNRITNIDMLALRMQETSKLLQYQHINGDVKLILAETKHMMQMVKRIQKQIEEVEIIEAADNLNEIVRHALQSNQYLFESKHISVTVNDLAQFRILCDKVHLQEVFSNVLRNAIDAVEAGKGVLSITVYDNKRNILIDIADNGKGVAKEAVHKIFDPFYSTKHKEDNFGLGLSYCYLVVRKHGGKIEVAGNEPSGATFTVHLPKSRIV</sequence>
<dbReference type="InterPro" id="IPR003594">
    <property type="entry name" value="HATPase_dom"/>
</dbReference>
<dbReference type="EC" id="2.7.13.3" evidence="2"/>
<dbReference type="SUPFAM" id="SSF55874">
    <property type="entry name" value="ATPase domain of HSP90 chaperone/DNA topoisomerase II/histidine kinase"/>
    <property type="match status" value="1"/>
</dbReference>
<evidence type="ECO:0000259" key="10">
    <source>
        <dbReference type="PROSITE" id="PS50109"/>
    </source>
</evidence>
<dbReference type="EMBL" id="JASKHM010000012">
    <property type="protein sequence ID" value="MEQ4484699.1"/>
    <property type="molecule type" value="Genomic_DNA"/>
</dbReference>
<evidence type="ECO:0000313" key="12">
    <source>
        <dbReference type="Proteomes" id="UP001493487"/>
    </source>
</evidence>
<evidence type="ECO:0000256" key="6">
    <source>
        <dbReference type="ARBA" id="ARBA00022777"/>
    </source>
</evidence>
<keyword evidence="4" id="KW-0808">Transferase</keyword>
<proteinExistence type="predicted"/>
<feature type="transmembrane region" description="Helical" evidence="9">
    <location>
        <begin position="139"/>
        <end position="158"/>
    </location>
</feature>
<keyword evidence="5" id="KW-0547">Nucleotide-binding</keyword>
<feature type="transmembrane region" description="Helical" evidence="9">
    <location>
        <begin position="170"/>
        <end position="192"/>
    </location>
</feature>